<accession>A0A9X7N2Z1</accession>
<evidence type="ECO:0008006" key="3">
    <source>
        <dbReference type="Google" id="ProtNLM"/>
    </source>
</evidence>
<protein>
    <recommendedName>
        <fullName evidence="3">Ribosome modulation factor</fullName>
    </recommendedName>
</protein>
<evidence type="ECO:0000313" key="2">
    <source>
        <dbReference type="Proteomes" id="UP000326659"/>
    </source>
</evidence>
<dbReference type="EMBL" id="CP043626">
    <property type="protein sequence ID" value="QEY74172.1"/>
    <property type="molecule type" value="Genomic_DNA"/>
</dbReference>
<keyword evidence="2" id="KW-1185">Reference proteome</keyword>
<dbReference type="RefSeq" id="WP_081515282.1">
    <property type="nucleotide sequence ID" value="NZ_CP043626.1"/>
</dbReference>
<evidence type="ECO:0000313" key="1">
    <source>
        <dbReference type="EMBL" id="QEY74172.1"/>
    </source>
</evidence>
<proteinExistence type="predicted"/>
<dbReference type="AlphaFoldDB" id="A0A9X7N2Z1"/>
<name>A0A9X7N2Z1_PSEDE</name>
<dbReference type="KEGG" id="pden:F1C79_22610"/>
<gene>
    <name evidence="1" type="ORF">F1C79_22610</name>
</gene>
<organism evidence="1 2">
    <name type="scientific">Pseudomonas denitrificans</name>
    <dbReference type="NCBI Taxonomy" id="43306"/>
    <lineage>
        <taxon>Bacteria</taxon>
        <taxon>Pseudomonadati</taxon>
        <taxon>Pseudomonadota</taxon>
        <taxon>Gammaproteobacteria</taxon>
        <taxon>Pseudomonadales</taxon>
        <taxon>Pseudomonadaceae</taxon>
        <taxon>Halopseudomonas</taxon>
    </lineage>
</organism>
<dbReference type="Proteomes" id="UP000326659">
    <property type="component" value="Chromosome"/>
</dbReference>
<sequence length="82" mass="9470">MSSPSSLWTLHQLETAYQQGYLEALLERRPRRPDHDVLAASWEAGWLDGSERLRQLRPQAAPCKALPLKVQIRYSLRQQAKT</sequence>
<reference evidence="1 2" key="1">
    <citation type="submission" date="2019-09" db="EMBL/GenBank/DDBJ databases">
        <title>Prosopis cineraria nodule microbiome.</title>
        <authorList>
            <person name="Chaluvadi S.R."/>
            <person name="Ali R."/>
            <person name="Wang X."/>
        </authorList>
    </citation>
    <scope>NUCLEOTIDE SEQUENCE [LARGE SCALE GENOMIC DNA]</scope>
    <source>
        <strain evidence="1 2">BG1</strain>
    </source>
</reference>
<dbReference type="OrthoDB" id="6370285at2"/>